<reference evidence="2 3" key="1">
    <citation type="submission" date="2017-07" db="EMBL/GenBank/DDBJ databases">
        <title>The new phylogeny of genus Mycobacterium.</title>
        <authorList>
            <person name="Tortoli E."/>
            <person name="Trovato A."/>
            <person name="Cirillo D.M."/>
        </authorList>
    </citation>
    <scope>NUCLEOTIDE SEQUENCE [LARGE SCALE GENOMIC DNA]</scope>
    <source>
        <strain evidence="2 3">ATCC 33027</strain>
    </source>
</reference>
<feature type="transmembrane region" description="Helical" evidence="1">
    <location>
        <begin position="446"/>
        <end position="464"/>
    </location>
</feature>
<dbReference type="Proteomes" id="UP000216063">
    <property type="component" value="Unassembled WGS sequence"/>
</dbReference>
<evidence type="ECO:0000313" key="2">
    <source>
        <dbReference type="EMBL" id="OYN74362.1"/>
    </source>
</evidence>
<dbReference type="AlphaFoldDB" id="A0A255DBR7"/>
<keyword evidence="1" id="KW-0812">Transmembrane</keyword>
<protein>
    <recommendedName>
        <fullName evidence="4">DUF2029 domain-containing protein</fullName>
    </recommendedName>
</protein>
<feature type="transmembrane region" description="Helical" evidence="1">
    <location>
        <begin position="162"/>
        <end position="179"/>
    </location>
</feature>
<name>A0A255DBR7_9MYCO</name>
<evidence type="ECO:0000256" key="1">
    <source>
        <dbReference type="SAM" id="Phobius"/>
    </source>
</evidence>
<feature type="transmembrane region" description="Helical" evidence="1">
    <location>
        <begin position="318"/>
        <end position="339"/>
    </location>
</feature>
<sequence>MARQSERVVLLGGVLLGLTASGAIAFALAQYYAVDALSSLVNLPQDCDVDWGVHLGRHCFSDYPVTAGEGIRANPWEPGWLPAAGQNVPGDAASAAAAAEVRRSLVNNYPAAGLVPHTFIWRIGEWFGSPRLGLLLALLVLLIAVLTAAFWAARGARGLDRVVVFLACGAATFPALLVIDRGNSVGLAAPVLLVFLIALCRRHWRLVAIMVVLAALVKPQFAVLAAVLFAARQWRFGAAAVAGVVLSNLAAYLLWPRDFPGTIVQSISTILGSDSSYSFAEWSNVSFANGLLAIPEAIAMAVTGHPIPDHVVDGPGRLVGYVVLVVVVAAVVALGRRISPVMAGVALTATAALFPAVTYRYYLVFVLPIAALVARDPDGPPGRGLFDGLAARADGRRAVGICVTLSTVLSIVWIALPHPQGQWLLRAQMGATGVVGTTTIVPTTALLAPLAWLITCGVIIVSYARRPVPHQFAVSDDLVGTEPPGRP</sequence>
<comment type="caution">
    <text evidence="2">The sequence shown here is derived from an EMBL/GenBank/DDBJ whole genome shotgun (WGS) entry which is preliminary data.</text>
</comment>
<feature type="transmembrane region" description="Helical" evidence="1">
    <location>
        <begin position="207"/>
        <end position="230"/>
    </location>
</feature>
<feature type="transmembrane region" description="Helical" evidence="1">
    <location>
        <begin position="236"/>
        <end position="255"/>
    </location>
</feature>
<evidence type="ECO:0000313" key="3">
    <source>
        <dbReference type="Proteomes" id="UP000216063"/>
    </source>
</evidence>
<keyword evidence="3" id="KW-1185">Reference proteome</keyword>
<organism evidence="2 3">
    <name type="scientific">Mycolicibacterium sphagni</name>
    <dbReference type="NCBI Taxonomy" id="1786"/>
    <lineage>
        <taxon>Bacteria</taxon>
        <taxon>Bacillati</taxon>
        <taxon>Actinomycetota</taxon>
        <taxon>Actinomycetes</taxon>
        <taxon>Mycobacteriales</taxon>
        <taxon>Mycobacteriaceae</taxon>
        <taxon>Mycolicibacterium</taxon>
    </lineage>
</organism>
<dbReference type="OrthoDB" id="4669379at2"/>
<proteinExistence type="predicted"/>
<accession>A0A255DBR7</accession>
<keyword evidence="1" id="KW-0472">Membrane</keyword>
<gene>
    <name evidence="2" type="ORF">CG716_28840</name>
</gene>
<dbReference type="EMBL" id="NOZR01000046">
    <property type="protein sequence ID" value="OYN74362.1"/>
    <property type="molecule type" value="Genomic_DNA"/>
</dbReference>
<evidence type="ECO:0008006" key="4">
    <source>
        <dbReference type="Google" id="ProtNLM"/>
    </source>
</evidence>
<feature type="transmembrane region" description="Helical" evidence="1">
    <location>
        <begin position="185"/>
        <end position="200"/>
    </location>
</feature>
<feature type="transmembrane region" description="Helical" evidence="1">
    <location>
        <begin position="398"/>
        <end position="416"/>
    </location>
</feature>
<keyword evidence="1" id="KW-1133">Transmembrane helix</keyword>
<feature type="transmembrane region" description="Helical" evidence="1">
    <location>
        <begin position="132"/>
        <end position="153"/>
    </location>
</feature>